<dbReference type="EMBL" id="WMBB01000016">
    <property type="protein sequence ID" value="MTE16675.1"/>
    <property type="molecule type" value="Genomic_DNA"/>
</dbReference>
<evidence type="ECO:0000313" key="3">
    <source>
        <dbReference type="EMBL" id="MTE16675.1"/>
    </source>
</evidence>
<dbReference type="PANTHER" id="PTHR42685:SF22">
    <property type="entry name" value="CONDITIONED MEDIUM FACTOR RECEPTOR 1"/>
    <property type="match status" value="1"/>
</dbReference>
<dbReference type="InterPro" id="IPR036188">
    <property type="entry name" value="FAD/NAD-bd_sf"/>
</dbReference>
<evidence type="ECO:0000259" key="2">
    <source>
        <dbReference type="Pfam" id="PF01494"/>
    </source>
</evidence>
<accession>A0A6I3L8A8</accession>
<dbReference type="Pfam" id="PF01494">
    <property type="entry name" value="FAD_binding_3"/>
    <property type="match status" value="1"/>
</dbReference>
<reference evidence="3 4" key="1">
    <citation type="submission" date="2019-11" db="EMBL/GenBank/DDBJ databases">
        <title>Nocardia sp. nov. CT2-14 isolated from soil.</title>
        <authorList>
            <person name="Kanchanasin P."/>
            <person name="Tanasupawat S."/>
            <person name="Yuki M."/>
            <person name="Kudo T."/>
        </authorList>
    </citation>
    <scope>NUCLEOTIDE SEQUENCE [LARGE SCALE GENOMIC DNA]</scope>
    <source>
        <strain evidence="3 4">CT2-14</strain>
    </source>
</reference>
<proteinExistence type="predicted"/>
<dbReference type="InterPro" id="IPR002938">
    <property type="entry name" value="FAD-bd"/>
</dbReference>
<feature type="region of interest" description="Disordered" evidence="1">
    <location>
        <begin position="436"/>
        <end position="458"/>
    </location>
</feature>
<dbReference type="Gene3D" id="3.50.50.60">
    <property type="entry name" value="FAD/NAD(P)-binding domain"/>
    <property type="match status" value="1"/>
</dbReference>
<organism evidence="3 4">
    <name type="scientific">Nocardia aurantiaca</name>
    <dbReference type="NCBI Taxonomy" id="2675850"/>
    <lineage>
        <taxon>Bacteria</taxon>
        <taxon>Bacillati</taxon>
        <taxon>Actinomycetota</taxon>
        <taxon>Actinomycetes</taxon>
        <taxon>Mycobacteriales</taxon>
        <taxon>Nocardiaceae</taxon>
        <taxon>Nocardia</taxon>
    </lineage>
</organism>
<evidence type="ECO:0000313" key="4">
    <source>
        <dbReference type="Proteomes" id="UP000432464"/>
    </source>
</evidence>
<comment type="caution">
    <text evidence="3">The sequence shown here is derived from an EMBL/GenBank/DDBJ whole genome shotgun (WGS) entry which is preliminary data.</text>
</comment>
<evidence type="ECO:0000256" key="1">
    <source>
        <dbReference type="SAM" id="MobiDB-lite"/>
    </source>
</evidence>
<protein>
    <submittedName>
        <fullName evidence="3">Oxidoreductase</fullName>
    </submittedName>
</protein>
<dbReference type="Proteomes" id="UP000432464">
    <property type="component" value="Unassembled WGS sequence"/>
</dbReference>
<feature type="domain" description="FAD-binding" evidence="2">
    <location>
        <begin position="6"/>
        <end position="317"/>
    </location>
</feature>
<dbReference type="PANTHER" id="PTHR42685">
    <property type="entry name" value="GERANYLGERANYL DIPHOSPHATE REDUCTASE"/>
    <property type="match status" value="1"/>
</dbReference>
<dbReference type="AlphaFoldDB" id="A0A6I3L8A8"/>
<dbReference type="PRINTS" id="PR00420">
    <property type="entry name" value="RNGMNOXGNASE"/>
</dbReference>
<dbReference type="InterPro" id="IPR050407">
    <property type="entry name" value="Geranylgeranyl_reductase"/>
</dbReference>
<dbReference type="GO" id="GO:0071949">
    <property type="term" value="F:FAD binding"/>
    <property type="evidence" value="ECO:0007669"/>
    <property type="project" value="InterPro"/>
</dbReference>
<dbReference type="SUPFAM" id="SSF51905">
    <property type="entry name" value="FAD/NAD(P)-binding domain"/>
    <property type="match status" value="1"/>
</dbReference>
<name>A0A6I3L8A8_9NOCA</name>
<keyword evidence="4" id="KW-1185">Reference proteome</keyword>
<sequence length="458" mass="49780">MRSETADVVIVGSRCAGAAAAIEFARRGRRVIVLDSARFPSDTLSTHLLWPTGVAELRALGALPRVLEIGAPQLNTALAGGSGYTVRTPFAAVYDIDYALCVRRIGLDAALVATARARGADVREGMLVTELVFEAGRVAGVRYRDRTGATAEVLAPLVVGADGRRSTVARLVGADIPYRSAASGRACYFGYWADAEQAWRSTAAQWRTGELLGTAFPCDDGLVLCLIQPPVERADRSPRAAARLYREFIAEMPELAARLRDCTPVGRVRTAVGLTSYFRRSSGPGWALPGDAGHFKDPVTAQGIRDALRYGRLLAAAAAPVLDNPDRLDRALRDWEYRREHDCLPMYQWTNRLARGEAMTPLEAELYRTAANDPDLAARVLEVMTRVRSPERMLPPGLSATLAVRAAWHGRGEPITVADTLFREVRATASERYERWTARRHGLPPLSPSPPGNAGAPE</sequence>
<dbReference type="RefSeq" id="WP_154791106.1">
    <property type="nucleotide sequence ID" value="NZ_WMBB01000016.1"/>
</dbReference>
<gene>
    <name evidence="3" type="ORF">GLP40_28425</name>
</gene>